<dbReference type="Pfam" id="PF00498">
    <property type="entry name" value="FHA"/>
    <property type="match status" value="1"/>
</dbReference>
<feature type="domain" description="FHA" evidence="2">
    <location>
        <begin position="54"/>
        <end position="96"/>
    </location>
</feature>
<dbReference type="InterPro" id="IPR008984">
    <property type="entry name" value="SMAD_FHA_dom_sf"/>
</dbReference>
<evidence type="ECO:0000313" key="3">
    <source>
        <dbReference type="Ensembl" id="ENSOCUP00000001885.3"/>
    </source>
</evidence>
<dbReference type="SMR" id="G1SH01"/>
<organism evidence="3 4">
    <name type="scientific">Oryctolagus cuniculus</name>
    <name type="common">Rabbit</name>
    <dbReference type="NCBI Taxonomy" id="9986"/>
    <lineage>
        <taxon>Eukaryota</taxon>
        <taxon>Metazoa</taxon>
        <taxon>Chordata</taxon>
        <taxon>Craniata</taxon>
        <taxon>Vertebrata</taxon>
        <taxon>Euteleostomi</taxon>
        <taxon>Mammalia</taxon>
        <taxon>Eutheria</taxon>
        <taxon>Euarchontoglires</taxon>
        <taxon>Glires</taxon>
        <taxon>Lagomorpha</taxon>
        <taxon>Leporidae</taxon>
        <taxon>Oryctolagus</taxon>
    </lineage>
</organism>
<evidence type="ECO:0000313" key="4">
    <source>
        <dbReference type="Proteomes" id="UP000001811"/>
    </source>
</evidence>
<dbReference type="Gene3D" id="2.60.200.20">
    <property type="match status" value="1"/>
</dbReference>
<dbReference type="GeneTree" id="ENSGT00940000161757"/>
<dbReference type="AlphaFoldDB" id="G1SH01"/>
<dbReference type="InParanoid" id="G1SH01"/>
<evidence type="ECO:0000259" key="2">
    <source>
        <dbReference type="PROSITE" id="PS50006"/>
    </source>
</evidence>
<dbReference type="InterPro" id="IPR000253">
    <property type="entry name" value="FHA_dom"/>
</dbReference>
<dbReference type="CDD" id="cd22665">
    <property type="entry name" value="FHA_MDC1"/>
    <property type="match status" value="1"/>
</dbReference>
<dbReference type="Bgee" id="ENSOCUG00000002181">
    <property type="expression patterns" value="Expressed in testis and 16 other cell types or tissues"/>
</dbReference>
<evidence type="ECO:0000256" key="1">
    <source>
        <dbReference type="SAM" id="MobiDB-lite"/>
    </source>
</evidence>
<accession>G1SH01</accession>
<feature type="region of interest" description="Disordered" evidence="1">
    <location>
        <begin position="10"/>
        <end position="29"/>
    </location>
</feature>
<protein>
    <recommendedName>
        <fullName evidence="2">FHA domain-containing protein</fullName>
    </recommendedName>
</protein>
<feature type="region of interest" description="Disordered" evidence="1">
    <location>
        <begin position="106"/>
        <end position="132"/>
    </location>
</feature>
<dbReference type="Proteomes" id="UP000001811">
    <property type="component" value="Chromosome 12"/>
</dbReference>
<keyword evidence="4" id="KW-1185">Reference proteome</keyword>
<dbReference type="eggNOG" id="KOG2043">
    <property type="taxonomic scope" value="Eukaryota"/>
</dbReference>
<dbReference type="EMBL" id="AAGW02068094">
    <property type="status" value="NOT_ANNOTATED_CDS"/>
    <property type="molecule type" value="Genomic_DNA"/>
</dbReference>
<dbReference type="HOGENOM" id="CLU_003038_0_0_1"/>
<sequence>MEDTQAIILETEDEEDTEQSNHIAGGGLEPVGRLHVFSSTHGPEKDFPLYLGKNVVGRMPDCSVALQFPSISKQHAVIEILAQGKAPLLHDCGSLNVPSPGYPHTLCSPGPSNYRGDPQGTGRSSTSEASVGGFRGRIRFKEVHDARLKDRIPLFGNSSTRE</sequence>
<reference evidence="3 4" key="1">
    <citation type="journal article" date="2011" name="Nature">
        <title>A high-resolution map of human evolutionary constraint using 29 mammals.</title>
        <authorList>
            <person name="Lindblad-Toh K."/>
            <person name="Garber M."/>
            <person name="Zuk O."/>
            <person name="Lin M.F."/>
            <person name="Parker B.J."/>
            <person name="Washietl S."/>
            <person name="Kheradpour P."/>
            <person name="Ernst J."/>
            <person name="Jordan G."/>
            <person name="Mauceli E."/>
            <person name="Ward L.D."/>
            <person name="Lowe C.B."/>
            <person name="Holloway A.K."/>
            <person name="Clamp M."/>
            <person name="Gnerre S."/>
            <person name="Alfoldi J."/>
            <person name="Beal K."/>
            <person name="Chang J."/>
            <person name="Clawson H."/>
            <person name="Cuff J."/>
            <person name="Di Palma F."/>
            <person name="Fitzgerald S."/>
            <person name="Flicek P."/>
            <person name="Guttman M."/>
            <person name="Hubisz M.J."/>
            <person name="Jaffe D.B."/>
            <person name="Jungreis I."/>
            <person name="Kent W.J."/>
            <person name="Kostka D."/>
            <person name="Lara M."/>
            <person name="Martins A.L."/>
            <person name="Massingham T."/>
            <person name="Moltke I."/>
            <person name="Raney B.J."/>
            <person name="Rasmussen M.D."/>
            <person name="Robinson J."/>
            <person name="Stark A."/>
            <person name="Vilella A.J."/>
            <person name="Wen J."/>
            <person name="Xie X."/>
            <person name="Zody M.C."/>
            <person name="Baldwin J."/>
            <person name="Bloom T."/>
            <person name="Chin C.W."/>
            <person name="Heiman D."/>
            <person name="Nicol R."/>
            <person name="Nusbaum C."/>
            <person name="Young S."/>
            <person name="Wilkinson J."/>
            <person name="Worley K.C."/>
            <person name="Kovar C.L."/>
            <person name="Muzny D.M."/>
            <person name="Gibbs R.A."/>
            <person name="Cree A."/>
            <person name="Dihn H.H."/>
            <person name="Fowler G."/>
            <person name="Jhangiani S."/>
            <person name="Joshi V."/>
            <person name="Lee S."/>
            <person name="Lewis L.R."/>
            <person name="Nazareth L.V."/>
            <person name="Okwuonu G."/>
            <person name="Santibanez J."/>
            <person name="Warren W.C."/>
            <person name="Mardis E.R."/>
            <person name="Weinstock G.M."/>
            <person name="Wilson R.K."/>
            <person name="Delehaunty K."/>
            <person name="Dooling D."/>
            <person name="Fronik C."/>
            <person name="Fulton L."/>
            <person name="Fulton B."/>
            <person name="Graves T."/>
            <person name="Minx P."/>
            <person name="Sodergren E."/>
            <person name="Birney E."/>
            <person name="Margulies E.H."/>
            <person name="Herrero J."/>
            <person name="Green E.D."/>
            <person name="Haussler D."/>
            <person name="Siepel A."/>
            <person name="Goldman N."/>
            <person name="Pollard K.S."/>
            <person name="Pedersen J.S."/>
            <person name="Lander E.S."/>
            <person name="Kellis M."/>
        </authorList>
    </citation>
    <scope>NUCLEOTIDE SEQUENCE [LARGE SCALE GENOMIC DNA]</scope>
    <source>
        <strain evidence="3 4">Thorbecke inbred</strain>
    </source>
</reference>
<dbReference type="STRING" id="9986.ENSOCUP00000001885"/>
<proteinExistence type="predicted"/>
<dbReference type="PROSITE" id="PS50006">
    <property type="entry name" value="FHA_DOMAIN"/>
    <property type="match status" value="1"/>
</dbReference>
<dbReference type="SUPFAM" id="SSF49879">
    <property type="entry name" value="SMAD/FHA domain"/>
    <property type="match status" value="1"/>
</dbReference>
<reference evidence="3" key="2">
    <citation type="submission" date="2025-08" db="UniProtKB">
        <authorList>
            <consortium name="Ensembl"/>
        </authorList>
    </citation>
    <scope>IDENTIFICATION</scope>
    <source>
        <strain evidence="3">Thorbecke</strain>
    </source>
</reference>
<name>G1SH01_RABIT</name>
<dbReference type="Ensembl" id="ENSOCUT00000002183.4">
    <property type="protein sequence ID" value="ENSOCUP00000001885.3"/>
    <property type="gene ID" value="ENSOCUG00000002181.4"/>
</dbReference>
<reference evidence="3" key="3">
    <citation type="submission" date="2025-09" db="UniProtKB">
        <authorList>
            <consortium name="Ensembl"/>
        </authorList>
    </citation>
    <scope>IDENTIFICATION</scope>
    <source>
        <strain evidence="3">Thorbecke</strain>
    </source>
</reference>